<reference evidence="3 4" key="1">
    <citation type="submission" date="2023-05" db="EMBL/GenBank/DDBJ databases">
        <title>Genome sequence of Pinibacter sp. MAH-24.</title>
        <authorList>
            <person name="Huq M.A."/>
        </authorList>
    </citation>
    <scope>NUCLEOTIDE SEQUENCE [LARGE SCALE GENOMIC DNA]</scope>
    <source>
        <strain evidence="3 4">MAH-24</strain>
    </source>
</reference>
<dbReference type="Proteomes" id="UP001226434">
    <property type="component" value="Unassembled WGS sequence"/>
</dbReference>
<dbReference type="InterPro" id="IPR017439">
    <property type="entry name" value="Amidohydrolase"/>
</dbReference>
<dbReference type="CDD" id="cd03886">
    <property type="entry name" value="M20_Acy1"/>
    <property type="match status" value="1"/>
</dbReference>
<evidence type="ECO:0000259" key="2">
    <source>
        <dbReference type="Pfam" id="PF07687"/>
    </source>
</evidence>
<name>A0ABT6RIB9_9BACT</name>
<accession>A0ABT6RIB9</accession>
<dbReference type="EMBL" id="JASBRG010000007">
    <property type="protein sequence ID" value="MDI3322317.1"/>
    <property type="molecule type" value="Genomic_DNA"/>
</dbReference>
<proteinExistence type="predicted"/>
<dbReference type="Pfam" id="PF07687">
    <property type="entry name" value="M20_dimer"/>
    <property type="match status" value="1"/>
</dbReference>
<gene>
    <name evidence="3" type="ORF">QJ048_21180</name>
</gene>
<organism evidence="3 4">
    <name type="scientific">Pinibacter soli</name>
    <dbReference type="NCBI Taxonomy" id="3044211"/>
    <lineage>
        <taxon>Bacteria</taxon>
        <taxon>Pseudomonadati</taxon>
        <taxon>Bacteroidota</taxon>
        <taxon>Chitinophagia</taxon>
        <taxon>Chitinophagales</taxon>
        <taxon>Chitinophagaceae</taxon>
        <taxon>Pinibacter</taxon>
    </lineage>
</organism>
<keyword evidence="4" id="KW-1185">Reference proteome</keyword>
<sequence length="396" mass="43413">MDLSDKIKQLAATYADEFINVRHHLHAHPELSYKEFETSKFVQNKLKSFGIPFTIMAETGVVGIIEGKNPASRIIALRADMDALPIQEENQVAYKSTNAGVMHACGHDVHTTILLGAAKILNELKDEWEGTVKLIFQPGEEKNPGGASLMIKAGVLEDPVPQGIFGLHVHPGLEIGKVSFRSGKVMASADELYMTIRSKGGHAAAPHLTTDTILVASHLVTSLQQIISRNRNPLNPSVLSITSFQGGYTTNVIPSEVKLMGTFRALDEEWRYKAHDLIRKLSTDLVHSMGAELDLLIDVGYPNVYNNEALNSIAVALAEQFLTKEKVEETEVRMGAEDFGYYSQVIPGCFYRLGVMNVEKGITSGVHTPTFNIDEHAIEIGMGMMAWLGSSAIINN</sequence>
<dbReference type="Gene3D" id="3.40.630.10">
    <property type="entry name" value="Zn peptidases"/>
    <property type="match status" value="1"/>
</dbReference>
<dbReference type="NCBIfam" id="TIGR01891">
    <property type="entry name" value="amidohydrolases"/>
    <property type="match status" value="1"/>
</dbReference>
<evidence type="ECO:0000256" key="1">
    <source>
        <dbReference type="ARBA" id="ARBA00022801"/>
    </source>
</evidence>
<evidence type="ECO:0000313" key="4">
    <source>
        <dbReference type="Proteomes" id="UP001226434"/>
    </source>
</evidence>
<comment type="caution">
    <text evidence="3">The sequence shown here is derived from an EMBL/GenBank/DDBJ whole genome shotgun (WGS) entry which is preliminary data.</text>
</comment>
<dbReference type="InterPro" id="IPR002933">
    <property type="entry name" value="Peptidase_M20"/>
</dbReference>
<dbReference type="Pfam" id="PF01546">
    <property type="entry name" value="Peptidase_M20"/>
    <property type="match status" value="1"/>
</dbReference>
<protein>
    <submittedName>
        <fullName evidence="3">M20 family metallopeptidase</fullName>
    </submittedName>
</protein>
<dbReference type="PANTHER" id="PTHR11014:SF63">
    <property type="entry name" value="METALLOPEPTIDASE, PUTATIVE (AFU_ORTHOLOGUE AFUA_6G09600)-RELATED"/>
    <property type="match status" value="1"/>
</dbReference>
<dbReference type="PIRSF" id="PIRSF005962">
    <property type="entry name" value="Pept_M20D_amidohydro"/>
    <property type="match status" value="1"/>
</dbReference>
<dbReference type="PANTHER" id="PTHR11014">
    <property type="entry name" value="PEPTIDASE M20 FAMILY MEMBER"/>
    <property type="match status" value="1"/>
</dbReference>
<dbReference type="InterPro" id="IPR036264">
    <property type="entry name" value="Bact_exopeptidase_dim_dom"/>
</dbReference>
<feature type="domain" description="Peptidase M20 dimerisation" evidence="2">
    <location>
        <begin position="194"/>
        <end position="281"/>
    </location>
</feature>
<keyword evidence="1" id="KW-0378">Hydrolase</keyword>
<dbReference type="RefSeq" id="WP_282336435.1">
    <property type="nucleotide sequence ID" value="NZ_JASBRG010000007.1"/>
</dbReference>
<evidence type="ECO:0000313" key="3">
    <source>
        <dbReference type="EMBL" id="MDI3322317.1"/>
    </source>
</evidence>
<dbReference type="SUPFAM" id="SSF53187">
    <property type="entry name" value="Zn-dependent exopeptidases"/>
    <property type="match status" value="1"/>
</dbReference>
<dbReference type="Gene3D" id="3.30.70.360">
    <property type="match status" value="1"/>
</dbReference>
<dbReference type="InterPro" id="IPR011650">
    <property type="entry name" value="Peptidase_M20_dimer"/>
</dbReference>
<dbReference type="SUPFAM" id="SSF55031">
    <property type="entry name" value="Bacterial exopeptidase dimerisation domain"/>
    <property type="match status" value="1"/>
</dbReference>